<dbReference type="HOGENOM" id="CLU_039613_6_2_9"/>
<protein>
    <submittedName>
        <fullName evidence="6">LysR substrate binding domain protein</fullName>
    </submittedName>
</protein>
<dbReference type="STRING" id="411483.FAEPRAA2165_02626"/>
<sequence length="333" mass="37439">MTGRARDSKIKKIIELSQTKDEKDSQRIERLRTRSDRKEALGMTLFSYEIFDAVARQGSFNKAAQQLHLTPSAISHAIAVMEAELGFTLFNRGKNGVTMTSYGASLYPSIRAVLNSDEALQQSIARLNGLEKGKVKLGAFNSICSGLLPSILKGFMAHYPQIEVEVYQGTYDDVKEWLRTGQVDIAFLSNNCREEFVLTELFHEPLLCITPMDWPEPPNGVMTPALMNGQNFVVQWDATDAEMRQFLKKYSLSTERRCHVIDDQSNIAMVEAGLGISIMPRMLLRNCTAAVKIYPIEPEEDRVVGLAVQRPTAMAPAVEQMFHHIVEYCKDLD</sequence>
<keyword evidence="3" id="KW-0238">DNA-binding</keyword>
<dbReference type="Pfam" id="PF03466">
    <property type="entry name" value="LysR_substrate"/>
    <property type="match status" value="1"/>
</dbReference>
<evidence type="ECO:0000313" key="7">
    <source>
        <dbReference type="Proteomes" id="UP000004619"/>
    </source>
</evidence>
<reference evidence="6" key="1">
    <citation type="submission" date="2009-08" db="EMBL/GenBank/DDBJ databases">
        <authorList>
            <person name="Weinstock G."/>
            <person name="Sodergren E."/>
            <person name="Clifton S."/>
            <person name="Fulton L."/>
            <person name="Fulton B."/>
            <person name="Courtney L."/>
            <person name="Fronick C."/>
            <person name="Harrison M."/>
            <person name="Strong C."/>
            <person name="Farmer C."/>
            <person name="Delahaunty K."/>
            <person name="Markovic C."/>
            <person name="Hall O."/>
            <person name="Minx P."/>
            <person name="Tomlinson C."/>
            <person name="Mitreva M."/>
            <person name="Nelson J."/>
            <person name="Hou S."/>
            <person name="Wollam A."/>
            <person name="Pepin K.H."/>
            <person name="Johnson M."/>
            <person name="Bhonagiri V."/>
            <person name="Nash W.E."/>
            <person name="Warren W."/>
            <person name="Chinwalla A."/>
            <person name="Mardis E.R."/>
            <person name="Wilson R.K."/>
        </authorList>
    </citation>
    <scope>NUCLEOTIDE SEQUENCE [LARGE SCALE GENOMIC DNA]</scope>
    <source>
        <strain evidence="6">A2-165</strain>
    </source>
</reference>
<dbReference type="GO" id="GO:0003700">
    <property type="term" value="F:DNA-binding transcription factor activity"/>
    <property type="evidence" value="ECO:0007669"/>
    <property type="project" value="InterPro"/>
</dbReference>
<dbReference type="eggNOG" id="COG0583">
    <property type="taxonomic scope" value="Bacteria"/>
</dbReference>
<dbReference type="PROSITE" id="PS50931">
    <property type="entry name" value="HTH_LYSR"/>
    <property type="match status" value="1"/>
</dbReference>
<evidence type="ECO:0000256" key="3">
    <source>
        <dbReference type="ARBA" id="ARBA00023125"/>
    </source>
</evidence>
<dbReference type="Pfam" id="PF00126">
    <property type="entry name" value="HTH_1"/>
    <property type="match status" value="1"/>
</dbReference>
<dbReference type="FunFam" id="1.10.10.10:FF:000001">
    <property type="entry name" value="LysR family transcriptional regulator"/>
    <property type="match status" value="1"/>
</dbReference>
<dbReference type="AlphaFoldDB" id="C7H8I4"/>
<evidence type="ECO:0000259" key="5">
    <source>
        <dbReference type="PROSITE" id="PS50931"/>
    </source>
</evidence>
<dbReference type="SUPFAM" id="SSF46785">
    <property type="entry name" value="Winged helix' DNA-binding domain"/>
    <property type="match status" value="1"/>
</dbReference>
<keyword evidence="2" id="KW-0805">Transcription regulation</keyword>
<keyword evidence="7" id="KW-1185">Reference proteome</keyword>
<accession>C7H8I4</accession>
<dbReference type="Proteomes" id="UP000004619">
    <property type="component" value="Unassembled WGS sequence"/>
</dbReference>
<dbReference type="EMBL" id="ACOP02000073">
    <property type="protein sequence ID" value="EEU95689.1"/>
    <property type="molecule type" value="Genomic_DNA"/>
</dbReference>
<dbReference type="Gene3D" id="1.10.10.10">
    <property type="entry name" value="Winged helix-like DNA-binding domain superfamily/Winged helix DNA-binding domain"/>
    <property type="match status" value="1"/>
</dbReference>
<dbReference type="GO" id="GO:0003677">
    <property type="term" value="F:DNA binding"/>
    <property type="evidence" value="ECO:0007669"/>
    <property type="project" value="UniProtKB-KW"/>
</dbReference>
<feature type="domain" description="HTH lysR-type" evidence="5">
    <location>
        <begin position="49"/>
        <end position="100"/>
    </location>
</feature>
<dbReference type="InterPro" id="IPR050950">
    <property type="entry name" value="HTH-type_LysR_regulators"/>
</dbReference>
<dbReference type="GO" id="GO:0005829">
    <property type="term" value="C:cytosol"/>
    <property type="evidence" value="ECO:0007669"/>
    <property type="project" value="TreeGrafter"/>
</dbReference>
<proteinExistence type="inferred from homology"/>
<evidence type="ECO:0000313" key="6">
    <source>
        <dbReference type="EMBL" id="EEU95689.1"/>
    </source>
</evidence>
<dbReference type="PATRIC" id="fig|411483.3.peg.2074"/>
<gene>
    <name evidence="6" type="ORF">FAEPRAA2165_02626</name>
</gene>
<dbReference type="CDD" id="cd05466">
    <property type="entry name" value="PBP2_LTTR_substrate"/>
    <property type="match status" value="1"/>
</dbReference>
<dbReference type="SUPFAM" id="SSF53850">
    <property type="entry name" value="Periplasmic binding protein-like II"/>
    <property type="match status" value="1"/>
</dbReference>
<keyword evidence="4" id="KW-0804">Transcription</keyword>
<dbReference type="InterPro" id="IPR036390">
    <property type="entry name" value="WH_DNA-bd_sf"/>
</dbReference>
<dbReference type="Gene3D" id="3.40.190.10">
    <property type="entry name" value="Periplasmic binding protein-like II"/>
    <property type="match status" value="2"/>
</dbReference>
<comment type="caution">
    <text evidence="6">The sequence shown here is derived from an EMBL/GenBank/DDBJ whole genome shotgun (WGS) entry which is preliminary data.</text>
</comment>
<dbReference type="PANTHER" id="PTHR30419:SF28">
    <property type="entry name" value="HTH-TYPE TRANSCRIPTIONAL REGULATOR BSDA"/>
    <property type="match status" value="1"/>
</dbReference>
<evidence type="ECO:0000256" key="4">
    <source>
        <dbReference type="ARBA" id="ARBA00023163"/>
    </source>
</evidence>
<dbReference type="PRINTS" id="PR00039">
    <property type="entry name" value="HTHLYSR"/>
</dbReference>
<comment type="similarity">
    <text evidence="1">Belongs to the LysR transcriptional regulatory family.</text>
</comment>
<evidence type="ECO:0000256" key="2">
    <source>
        <dbReference type="ARBA" id="ARBA00023015"/>
    </source>
</evidence>
<dbReference type="InterPro" id="IPR036388">
    <property type="entry name" value="WH-like_DNA-bd_sf"/>
</dbReference>
<evidence type="ECO:0000256" key="1">
    <source>
        <dbReference type="ARBA" id="ARBA00009437"/>
    </source>
</evidence>
<dbReference type="PANTHER" id="PTHR30419">
    <property type="entry name" value="HTH-TYPE TRANSCRIPTIONAL REGULATOR YBHD"/>
    <property type="match status" value="1"/>
</dbReference>
<organism evidence="6 7">
    <name type="scientific">Faecalibacterium duncaniae (strain DSM 17677 / JCM 31915 / A2-165)</name>
    <name type="common">Faecalibacterium prausnitzii</name>
    <dbReference type="NCBI Taxonomy" id="411483"/>
    <lineage>
        <taxon>Bacteria</taxon>
        <taxon>Bacillati</taxon>
        <taxon>Bacillota</taxon>
        <taxon>Clostridia</taxon>
        <taxon>Eubacteriales</taxon>
        <taxon>Oscillospiraceae</taxon>
        <taxon>Faecalibacterium</taxon>
    </lineage>
</organism>
<name>C7H8I4_FAED2</name>
<dbReference type="InterPro" id="IPR000847">
    <property type="entry name" value="LysR_HTH_N"/>
</dbReference>
<dbReference type="InterPro" id="IPR005119">
    <property type="entry name" value="LysR_subst-bd"/>
</dbReference>